<gene>
    <name evidence="1" type="ORF">CAEBREN_13338</name>
</gene>
<reference evidence="2" key="1">
    <citation type="submission" date="2011-07" db="EMBL/GenBank/DDBJ databases">
        <authorList>
            <consortium name="Caenorhabditis brenneri Sequencing and Analysis Consortium"/>
            <person name="Wilson R.K."/>
        </authorList>
    </citation>
    <scope>NUCLEOTIDE SEQUENCE [LARGE SCALE GENOMIC DNA]</scope>
    <source>
        <strain evidence="2">PB2801</strain>
    </source>
</reference>
<protein>
    <submittedName>
        <fullName evidence="1">Uncharacterized protein</fullName>
    </submittedName>
</protein>
<dbReference type="HOGENOM" id="CLU_1994622_0_0_1"/>
<evidence type="ECO:0000313" key="2">
    <source>
        <dbReference type="Proteomes" id="UP000008068"/>
    </source>
</evidence>
<dbReference type="Proteomes" id="UP000008068">
    <property type="component" value="Unassembled WGS sequence"/>
</dbReference>
<dbReference type="InParanoid" id="G0N532"/>
<dbReference type="AlphaFoldDB" id="G0N532"/>
<keyword evidence="2" id="KW-1185">Reference proteome</keyword>
<evidence type="ECO:0000313" key="1">
    <source>
        <dbReference type="EMBL" id="EGT52959.1"/>
    </source>
</evidence>
<name>G0N532_CAEBE</name>
<proteinExistence type="predicted"/>
<accession>G0N532</accession>
<organism evidence="2">
    <name type="scientific">Caenorhabditis brenneri</name>
    <name type="common">Nematode worm</name>
    <dbReference type="NCBI Taxonomy" id="135651"/>
    <lineage>
        <taxon>Eukaryota</taxon>
        <taxon>Metazoa</taxon>
        <taxon>Ecdysozoa</taxon>
        <taxon>Nematoda</taxon>
        <taxon>Chromadorea</taxon>
        <taxon>Rhabditida</taxon>
        <taxon>Rhabditina</taxon>
        <taxon>Rhabditomorpha</taxon>
        <taxon>Rhabditoidea</taxon>
        <taxon>Rhabditidae</taxon>
        <taxon>Peloderinae</taxon>
        <taxon>Caenorhabditis</taxon>
    </lineage>
</organism>
<dbReference type="EMBL" id="GL379839">
    <property type="protein sequence ID" value="EGT52959.1"/>
    <property type="molecule type" value="Genomic_DNA"/>
</dbReference>
<sequence>MSFRNNNEDSSRRYPDYFINICNISNEDLIQQSYSLSRPSCLFVYGESYKDLLASLCHFTISNKPIVILCRVDIVSEDTFDTRFFHNKLFLMHESANVIILSEDCPGDENLSETRRVIYDYLRYQ</sequence>